<dbReference type="EMBL" id="LR031873">
    <property type="protein sequence ID" value="VDD10887.1"/>
    <property type="molecule type" value="Genomic_DNA"/>
</dbReference>
<evidence type="ECO:0000256" key="1">
    <source>
        <dbReference type="SAM" id="MobiDB-lite"/>
    </source>
</evidence>
<sequence length="73" mass="8276">MWSDRNEGEDEDLGMDVYGEPMAILSSPTSSQQEEDGNEKTETRLSLLRTLKPICSCHLALKDVHPNFLIKVR</sequence>
<gene>
    <name evidence="2" type="ORF">BOLC4T25875H</name>
</gene>
<feature type="region of interest" description="Disordered" evidence="1">
    <location>
        <begin position="23"/>
        <end position="42"/>
    </location>
</feature>
<name>A0A3P6BXB6_BRAOL</name>
<reference evidence="2" key="1">
    <citation type="submission" date="2018-11" db="EMBL/GenBank/DDBJ databases">
        <authorList>
            <consortium name="Genoscope - CEA"/>
            <person name="William W."/>
        </authorList>
    </citation>
    <scope>NUCLEOTIDE SEQUENCE</scope>
</reference>
<dbReference type="AlphaFoldDB" id="A0A3P6BXB6"/>
<accession>A0A3P6BXB6</accession>
<evidence type="ECO:0000313" key="2">
    <source>
        <dbReference type="EMBL" id="VDD10887.1"/>
    </source>
</evidence>
<proteinExistence type="predicted"/>
<organism evidence="2">
    <name type="scientific">Brassica oleracea</name>
    <name type="common">Wild cabbage</name>
    <dbReference type="NCBI Taxonomy" id="3712"/>
    <lineage>
        <taxon>Eukaryota</taxon>
        <taxon>Viridiplantae</taxon>
        <taxon>Streptophyta</taxon>
        <taxon>Embryophyta</taxon>
        <taxon>Tracheophyta</taxon>
        <taxon>Spermatophyta</taxon>
        <taxon>Magnoliopsida</taxon>
        <taxon>eudicotyledons</taxon>
        <taxon>Gunneridae</taxon>
        <taxon>Pentapetalae</taxon>
        <taxon>rosids</taxon>
        <taxon>malvids</taxon>
        <taxon>Brassicales</taxon>
        <taxon>Brassicaceae</taxon>
        <taxon>Brassiceae</taxon>
        <taxon>Brassica</taxon>
    </lineage>
</organism>
<protein>
    <submittedName>
        <fullName evidence="2">Uncharacterized protein</fullName>
    </submittedName>
</protein>